<dbReference type="InterPro" id="IPR036388">
    <property type="entry name" value="WH-like_DNA-bd_sf"/>
</dbReference>
<dbReference type="Pfam" id="PF00561">
    <property type="entry name" value="Abhydrolase_1"/>
    <property type="match status" value="1"/>
</dbReference>
<dbReference type="CDD" id="cd00383">
    <property type="entry name" value="trans_reg_C"/>
    <property type="match status" value="1"/>
</dbReference>
<evidence type="ECO:0000256" key="3">
    <source>
        <dbReference type="PROSITE-ProRule" id="PRU01091"/>
    </source>
</evidence>
<keyword evidence="6" id="KW-1185">Reference proteome</keyword>
<dbReference type="OrthoDB" id="7267294at2"/>
<sequence length="400" mass="44452">MRYRFGSCELRPESRELLVDGQVRPVEPQVFDLLCLFASEPGRLISHDELIERIWGGRIVSDSAVSARISAARSAIGDNGTDQACIRTVPRRGFRFVAEVAGPDTADRPGPPSPPAEIQQRVRFCQSADGTTIAFAETGAGPPLVKVGHWLTNLDYDWHSPIWRPFLDRMSQDFRVVRYDQRGNGLSDWKVKEFSFDRFVDDLEAVIDAAGVDRFVLYGTSQGAAIAIAYACRHPERVSHLILHGGYQAGRSVRLDESEREEGEALLTLVRHGWGRPESAFFRMFSSLFIPDSSSEEIGSLAELQRRTTSPENAALIRASCDRFDVRNMLGECRVPTLVLHARNDSVHPLDQGRKLAAGIPGARFVLLESANHVILPHEAAWSTLFASIADFTGQGQQRQ</sequence>
<name>A0A2G1QTG3_9HYPH</name>
<dbReference type="InterPro" id="IPR001867">
    <property type="entry name" value="OmpR/PhoB-type_DNA-bd"/>
</dbReference>
<dbReference type="AlphaFoldDB" id="A0A2G1QTG3"/>
<dbReference type="Gene3D" id="1.10.10.10">
    <property type="entry name" value="Winged helix-like DNA-binding domain superfamily/Winged helix DNA-binding domain"/>
    <property type="match status" value="1"/>
</dbReference>
<dbReference type="SUPFAM" id="SSF53474">
    <property type="entry name" value="alpha/beta-Hydrolases"/>
    <property type="match status" value="1"/>
</dbReference>
<evidence type="ECO:0000259" key="4">
    <source>
        <dbReference type="PROSITE" id="PS51755"/>
    </source>
</evidence>
<dbReference type="InterPro" id="IPR050266">
    <property type="entry name" value="AB_hydrolase_sf"/>
</dbReference>
<dbReference type="InterPro" id="IPR029058">
    <property type="entry name" value="AB_hydrolase_fold"/>
</dbReference>
<reference evidence="5 6" key="1">
    <citation type="submission" date="2017-10" db="EMBL/GenBank/DDBJ databases">
        <title>Sedimentibacterium mangrovi gen. nov., sp. nov., a novel member of family Phyllobacteriacea isolated from mangrove sediment.</title>
        <authorList>
            <person name="Liao H."/>
            <person name="Tian Y."/>
        </authorList>
    </citation>
    <scope>NUCLEOTIDE SEQUENCE [LARGE SCALE GENOMIC DNA]</scope>
    <source>
        <strain evidence="5 6">X9-2-2</strain>
    </source>
</reference>
<dbReference type="SUPFAM" id="SSF46894">
    <property type="entry name" value="C-terminal effector domain of the bipartite response regulators"/>
    <property type="match status" value="1"/>
</dbReference>
<dbReference type="PANTHER" id="PTHR43798:SF31">
    <property type="entry name" value="AB HYDROLASE SUPERFAMILY PROTEIN YCLE"/>
    <property type="match status" value="1"/>
</dbReference>
<evidence type="ECO:0000256" key="1">
    <source>
        <dbReference type="ARBA" id="ARBA00022801"/>
    </source>
</evidence>
<keyword evidence="1" id="KW-0378">Hydrolase</keyword>
<comment type="caution">
    <text evidence="5">The sequence shown here is derived from an EMBL/GenBank/DDBJ whole genome shotgun (WGS) entry which is preliminary data.</text>
</comment>
<dbReference type="PRINTS" id="PR00111">
    <property type="entry name" value="ABHYDROLASE"/>
</dbReference>
<dbReference type="GO" id="GO:0016787">
    <property type="term" value="F:hydrolase activity"/>
    <property type="evidence" value="ECO:0007669"/>
    <property type="project" value="UniProtKB-KW"/>
</dbReference>
<feature type="DNA-binding region" description="OmpR/PhoB-type" evidence="3">
    <location>
        <begin position="1"/>
        <end position="98"/>
    </location>
</feature>
<dbReference type="InterPro" id="IPR000073">
    <property type="entry name" value="AB_hydrolase_1"/>
</dbReference>
<organism evidence="5 6">
    <name type="scientific">Zhengella mangrovi</name>
    <dbReference type="NCBI Taxonomy" id="1982044"/>
    <lineage>
        <taxon>Bacteria</taxon>
        <taxon>Pseudomonadati</taxon>
        <taxon>Pseudomonadota</taxon>
        <taxon>Alphaproteobacteria</taxon>
        <taxon>Hyphomicrobiales</taxon>
        <taxon>Notoacmeibacteraceae</taxon>
        <taxon>Zhengella</taxon>
    </lineage>
</organism>
<evidence type="ECO:0000313" key="6">
    <source>
        <dbReference type="Proteomes" id="UP000221168"/>
    </source>
</evidence>
<dbReference type="Gene3D" id="3.40.50.1820">
    <property type="entry name" value="alpha/beta hydrolase"/>
    <property type="match status" value="1"/>
</dbReference>
<dbReference type="InterPro" id="IPR016032">
    <property type="entry name" value="Sig_transdc_resp-reg_C-effctor"/>
</dbReference>
<dbReference type="GO" id="GO:0016020">
    <property type="term" value="C:membrane"/>
    <property type="evidence" value="ECO:0007669"/>
    <property type="project" value="TreeGrafter"/>
</dbReference>
<dbReference type="SMART" id="SM00862">
    <property type="entry name" value="Trans_reg_C"/>
    <property type="match status" value="1"/>
</dbReference>
<dbReference type="GO" id="GO:0003677">
    <property type="term" value="F:DNA binding"/>
    <property type="evidence" value="ECO:0007669"/>
    <property type="project" value="UniProtKB-UniRule"/>
</dbReference>
<feature type="domain" description="OmpR/PhoB-type" evidence="4">
    <location>
        <begin position="1"/>
        <end position="98"/>
    </location>
</feature>
<dbReference type="PANTHER" id="PTHR43798">
    <property type="entry name" value="MONOACYLGLYCEROL LIPASE"/>
    <property type="match status" value="1"/>
</dbReference>
<protein>
    <recommendedName>
        <fullName evidence="4">OmpR/PhoB-type domain-containing protein</fullName>
    </recommendedName>
</protein>
<dbReference type="Proteomes" id="UP000221168">
    <property type="component" value="Unassembled WGS sequence"/>
</dbReference>
<gene>
    <name evidence="5" type="ORF">CSC94_01940</name>
</gene>
<evidence type="ECO:0000313" key="5">
    <source>
        <dbReference type="EMBL" id="PHP68782.1"/>
    </source>
</evidence>
<keyword evidence="2 3" id="KW-0238">DNA-binding</keyword>
<dbReference type="RefSeq" id="WP_099303188.1">
    <property type="nucleotide sequence ID" value="NZ_PDVP01000001.1"/>
</dbReference>
<dbReference type="EMBL" id="PDVP01000001">
    <property type="protein sequence ID" value="PHP68782.1"/>
    <property type="molecule type" value="Genomic_DNA"/>
</dbReference>
<proteinExistence type="predicted"/>
<dbReference type="Pfam" id="PF00486">
    <property type="entry name" value="Trans_reg_C"/>
    <property type="match status" value="1"/>
</dbReference>
<dbReference type="GO" id="GO:0000160">
    <property type="term" value="P:phosphorelay signal transduction system"/>
    <property type="evidence" value="ECO:0007669"/>
    <property type="project" value="InterPro"/>
</dbReference>
<dbReference type="GO" id="GO:0006355">
    <property type="term" value="P:regulation of DNA-templated transcription"/>
    <property type="evidence" value="ECO:0007669"/>
    <property type="project" value="InterPro"/>
</dbReference>
<dbReference type="PROSITE" id="PS51755">
    <property type="entry name" value="OMPR_PHOB"/>
    <property type="match status" value="1"/>
</dbReference>
<evidence type="ECO:0000256" key="2">
    <source>
        <dbReference type="ARBA" id="ARBA00023125"/>
    </source>
</evidence>
<accession>A0A2G1QTG3</accession>